<protein>
    <recommendedName>
        <fullName evidence="3">phosphoribosylamine--glycine ligase</fullName>
        <ecNumber evidence="3">6.3.4.13</ecNumber>
    </recommendedName>
    <alternativeName>
        <fullName evidence="9">Glycinamide ribonucleotide synthetase</fullName>
    </alternativeName>
    <alternativeName>
        <fullName evidence="10">Phosphoribosylglycinamide synthetase</fullName>
    </alternativeName>
</protein>
<organism evidence="13 14">
    <name type="scientific">Marinobacter shengliensis</name>
    <dbReference type="NCBI Taxonomy" id="1389223"/>
    <lineage>
        <taxon>Bacteria</taxon>
        <taxon>Pseudomonadati</taxon>
        <taxon>Pseudomonadota</taxon>
        <taxon>Gammaproteobacteria</taxon>
        <taxon>Pseudomonadales</taxon>
        <taxon>Marinobacteraceae</taxon>
        <taxon>Marinobacter</taxon>
    </lineage>
</organism>
<dbReference type="PROSITE" id="PS50975">
    <property type="entry name" value="ATP_GRASP"/>
    <property type="match status" value="1"/>
</dbReference>
<dbReference type="RefSeq" id="WP_064227444.1">
    <property type="nucleotide sequence ID" value="NZ_JBHFLB010000061.1"/>
</dbReference>
<dbReference type="Proteomes" id="UP001576762">
    <property type="component" value="Unassembled WGS sequence"/>
</dbReference>
<dbReference type="Pfam" id="PF01071">
    <property type="entry name" value="GARS_A"/>
    <property type="match status" value="1"/>
</dbReference>
<evidence type="ECO:0000313" key="13">
    <source>
        <dbReference type="EMBL" id="MFB2717172.1"/>
    </source>
</evidence>
<dbReference type="InterPro" id="IPR020562">
    <property type="entry name" value="PRibGlycinamide_synth_N"/>
</dbReference>
<evidence type="ECO:0000256" key="5">
    <source>
        <dbReference type="ARBA" id="ARBA00022741"/>
    </source>
</evidence>
<dbReference type="SMART" id="SM01209">
    <property type="entry name" value="GARS_A"/>
    <property type="match status" value="1"/>
</dbReference>
<dbReference type="NCBIfam" id="TIGR00877">
    <property type="entry name" value="purD"/>
    <property type="match status" value="1"/>
</dbReference>
<keyword evidence="5 11" id="KW-0547">Nucleotide-binding</keyword>
<evidence type="ECO:0000256" key="10">
    <source>
        <dbReference type="ARBA" id="ARBA00042864"/>
    </source>
</evidence>
<keyword evidence="14" id="KW-1185">Reference proteome</keyword>
<evidence type="ECO:0000256" key="1">
    <source>
        <dbReference type="ARBA" id="ARBA00001936"/>
    </source>
</evidence>
<dbReference type="Gene3D" id="3.30.1490.20">
    <property type="entry name" value="ATP-grasp fold, A domain"/>
    <property type="match status" value="1"/>
</dbReference>
<dbReference type="EMBL" id="JBHFLD010000028">
    <property type="protein sequence ID" value="MFB2717172.1"/>
    <property type="molecule type" value="Genomic_DNA"/>
</dbReference>
<evidence type="ECO:0000259" key="12">
    <source>
        <dbReference type="PROSITE" id="PS50975"/>
    </source>
</evidence>
<dbReference type="InterPro" id="IPR037123">
    <property type="entry name" value="PRibGlycinamide_synth_C_sf"/>
</dbReference>
<name>A0ABV4WAH2_9GAMM</name>
<dbReference type="Pfam" id="PF02843">
    <property type="entry name" value="GARS_C"/>
    <property type="match status" value="1"/>
</dbReference>
<proteinExistence type="inferred from homology"/>
<accession>A0ABV4WAH2</accession>
<keyword evidence="6" id="KW-0658">Purine biosynthesis</keyword>
<dbReference type="InterPro" id="IPR020560">
    <property type="entry name" value="PRibGlycinamide_synth_C-dom"/>
</dbReference>
<gene>
    <name evidence="13" type="primary">purD</name>
    <name evidence="13" type="ORF">ACE05E_16960</name>
</gene>
<dbReference type="EC" id="6.3.4.13" evidence="3"/>
<dbReference type="SMART" id="SM01210">
    <property type="entry name" value="GARS_C"/>
    <property type="match status" value="1"/>
</dbReference>
<dbReference type="InterPro" id="IPR016185">
    <property type="entry name" value="PreATP-grasp_dom_sf"/>
</dbReference>
<dbReference type="SUPFAM" id="SSF51246">
    <property type="entry name" value="Rudiment single hybrid motif"/>
    <property type="match status" value="1"/>
</dbReference>
<dbReference type="InterPro" id="IPR013815">
    <property type="entry name" value="ATP_grasp_subdomain_1"/>
</dbReference>
<comment type="pathway">
    <text evidence="2">Purine metabolism; IMP biosynthesis via de novo pathway; N(1)-(5-phospho-D-ribosyl)glycinamide from 5-phospho-alpha-D-ribose 1-diphosphate: step 2/2.</text>
</comment>
<comment type="cofactor">
    <cofactor evidence="1">
        <name>Mn(2+)</name>
        <dbReference type="ChEBI" id="CHEBI:29035"/>
    </cofactor>
</comment>
<dbReference type="Pfam" id="PF02844">
    <property type="entry name" value="GARS_N"/>
    <property type="match status" value="1"/>
</dbReference>
<dbReference type="InterPro" id="IPR000115">
    <property type="entry name" value="PRibGlycinamide_synth"/>
</dbReference>
<dbReference type="GO" id="GO:0004637">
    <property type="term" value="F:phosphoribosylamine-glycine ligase activity"/>
    <property type="evidence" value="ECO:0007669"/>
    <property type="project" value="UniProtKB-EC"/>
</dbReference>
<evidence type="ECO:0000256" key="3">
    <source>
        <dbReference type="ARBA" id="ARBA00013255"/>
    </source>
</evidence>
<keyword evidence="4 13" id="KW-0436">Ligase</keyword>
<evidence type="ECO:0000313" key="14">
    <source>
        <dbReference type="Proteomes" id="UP001576762"/>
    </source>
</evidence>
<evidence type="ECO:0000256" key="2">
    <source>
        <dbReference type="ARBA" id="ARBA00005174"/>
    </source>
</evidence>
<evidence type="ECO:0000256" key="7">
    <source>
        <dbReference type="ARBA" id="ARBA00022840"/>
    </source>
</evidence>
<dbReference type="InterPro" id="IPR020561">
    <property type="entry name" value="PRibGlycinamid_synth_ATP-grasp"/>
</dbReference>
<dbReference type="SUPFAM" id="SSF52440">
    <property type="entry name" value="PreATP-grasp domain"/>
    <property type="match status" value="1"/>
</dbReference>
<sequence>MSHTVMVIDSSGRGHALCQQILKTDRSASVLYVPGCRAIEQTGITSVPEIDMTDIEGISALARQYQPNLIIVSNIEAIRAGVTDQLLKEGWNTIGATAKAGKLETSKSFSKQFLNHAGVNTPRYIKCSSEQEAFAALENFPNGCVVKADGLCIDGDGVFMASSPDDAKAAIRKLISEQAFGDAGAQLLLEEWIVGRELSIMVFVDDQGGFNVLPPAMDYKRSDDQDKGINCAGMGSVFPHPLDSTALQEQIRTSVVSPIVSQMIRDEILFTGFFFIGAMLTNTGIHVLEINSRFGDSEAEVMFPAINANLTECFELGLAGRAEEIDWQFDSRFRVSVSLGQGAIPSDDTDNLGWPYGKFKAGNEIYGIRNLEETGSELFFANVDRDAKGKLITAGGRVAHVVGSAEALSTAVQTTYSGVREIGFKGMKIRTDIGLA</sequence>
<evidence type="ECO:0000256" key="11">
    <source>
        <dbReference type="PROSITE-ProRule" id="PRU00409"/>
    </source>
</evidence>
<evidence type="ECO:0000256" key="6">
    <source>
        <dbReference type="ARBA" id="ARBA00022755"/>
    </source>
</evidence>
<dbReference type="InterPro" id="IPR011054">
    <property type="entry name" value="Rudment_hybrid_motif"/>
</dbReference>
<dbReference type="PANTHER" id="PTHR43472:SF1">
    <property type="entry name" value="PHOSPHORIBOSYLAMINE--GLYCINE LIGASE, CHLOROPLASTIC"/>
    <property type="match status" value="1"/>
</dbReference>
<reference evidence="13 14" key="1">
    <citation type="submission" date="2024-09" db="EMBL/GenBank/DDBJ databases">
        <title>Draft genome sequences of 6 high pH adapted Marinobacter shengliensis sp. isolated from Mariana forearc serpentinite mud volcanoes.</title>
        <authorList>
            <person name="Elkassas S."/>
            <person name="Serres M."/>
            <person name="Michael N."/>
            <person name="Amina P."/>
            <person name="Teodora Z."/>
            <person name="Julie H."/>
        </authorList>
    </citation>
    <scope>NUCLEOTIDE SEQUENCE [LARGE SCALE GENOMIC DNA]</scope>
    <source>
        <strain evidence="13 14">EB4</strain>
    </source>
</reference>
<dbReference type="PANTHER" id="PTHR43472">
    <property type="entry name" value="PHOSPHORIBOSYLAMINE--GLYCINE LIGASE"/>
    <property type="match status" value="1"/>
</dbReference>
<dbReference type="InterPro" id="IPR011761">
    <property type="entry name" value="ATP-grasp"/>
</dbReference>
<dbReference type="Gene3D" id="3.30.470.20">
    <property type="entry name" value="ATP-grasp fold, B domain"/>
    <property type="match status" value="1"/>
</dbReference>
<feature type="domain" description="ATP-grasp" evidence="12">
    <location>
        <begin position="111"/>
        <end position="319"/>
    </location>
</feature>
<comment type="similarity">
    <text evidence="8">Belongs to the GARS family.</text>
</comment>
<dbReference type="SUPFAM" id="SSF56059">
    <property type="entry name" value="Glutathione synthetase ATP-binding domain-like"/>
    <property type="match status" value="1"/>
</dbReference>
<evidence type="ECO:0000256" key="4">
    <source>
        <dbReference type="ARBA" id="ARBA00022598"/>
    </source>
</evidence>
<evidence type="ECO:0000256" key="9">
    <source>
        <dbReference type="ARBA" id="ARBA00042242"/>
    </source>
</evidence>
<dbReference type="Gene3D" id="3.90.600.10">
    <property type="entry name" value="Phosphoribosylglycinamide synthetase, C-terminal domain"/>
    <property type="match status" value="1"/>
</dbReference>
<keyword evidence="7 11" id="KW-0067">ATP-binding</keyword>
<evidence type="ECO:0000256" key="8">
    <source>
        <dbReference type="ARBA" id="ARBA00038345"/>
    </source>
</evidence>
<comment type="caution">
    <text evidence="13">The sequence shown here is derived from an EMBL/GenBank/DDBJ whole genome shotgun (WGS) entry which is preliminary data.</text>
</comment>
<dbReference type="Gene3D" id="3.40.50.20">
    <property type="match status" value="1"/>
</dbReference>